<protein>
    <submittedName>
        <fullName evidence="1">Uncharacterized protein</fullName>
    </submittedName>
</protein>
<dbReference type="RefSeq" id="WP_221675903.1">
    <property type="nucleotide sequence ID" value="NZ_JARPYF010000001.1"/>
</dbReference>
<evidence type="ECO:0000313" key="2">
    <source>
        <dbReference type="Proteomes" id="UP001252875"/>
    </source>
</evidence>
<name>A0ABU3F4S3_9ENTE</name>
<gene>
    <name evidence="1" type="ORF">P7D85_20440</name>
</gene>
<accession>A0ABU3F4S3</accession>
<reference evidence="1 2" key="1">
    <citation type="submission" date="2023-03" db="EMBL/GenBank/DDBJ databases">
        <authorList>
            <person name="Shen W."/>
            <person name="Cai J."/>
        </authorList>
    </citation>
    <scope>NUCLEOTIDE SEQUENCE [LARGE SCALE GENOMIC DNA]</scope>
    <source>
        <strain evidence="1 2">D6-4</strain>
    </source>
</reference>
<proteinExistence type="predicted"/>
<keyword evidence="2" id="KW-1185">Reference proteome</keyword>
<organism evidence="1 2">
    <name type="scientific">Enterococcus hulanensis</name>
    <dbReference type="NCBI Taxonomy" id="2559929"/>
    <lineage>
        <taxon>Bacteria</taxon>
        <taxon>Bacillati</taxon>
        <taxon>Bacillota</taxon>
        <taxon>Bacilli</taxon>
        <taxon>Lactobacillales</taxon>
        <taxon>Enterococcaceae</taxon>
        <taxon>Enterococcus</taxon>
    </lineage>
</organism>
<dbReference type="EMBL" id="JARPYI010000016">
    <property type="protein sequence ID" value="MDT2602134.1"/>
    <property type="molecule type" value="Genomic_DNA"/>
</dbReference>
<sequence>MSRKWRVAIFTGVAILILSSVAVIVAFSKPQKSKKLDLNQVYTYDKDVDKTIAPSYIKFIDNTHFVAILGLNNPKESFGDGEYYSYNYLEGTYERDKDEISLSGDFKQYVFKFPTIDAWNKKKYEKIGVLSKNEIQADQLASFQRGKIEKRNGVWQFQWRTKNNTEPVKYNYGWVKLKKSKKKIPDSIDDLLKEYKKISDEE</sequence>
<dbReference type="Proteomes" id="UP001252875">
    <property type="component" value="Unassembled WGS sequence"/>
</dbReference>
<comment type="caution">
    <text evidence="1">The sequence shown here is derived from an EMBL/GenBank/DDBJ whole genome shotgun (WGS) entry which is preliminary data.</text>
</comment>
<evidence type="ECO:0000313" key="1">
    <source>
        <dbReference type="EMBL" id="MDT2602134.1"/>
    </source>
</evidence>